<gene>
    <name evidence="1" type="ORF">OA238_118p1200</name>
</gene>
<dbReference type="EMBL" id="CP003743">
    <property type="protein sequence ID" value="AGI74815.1"/>
    <property type="molecule type" value="Genomic_DNA"/>
</dbReference>
<dbReference type="HOGENOM" id="CLU_1934684_0_0_5"/>
<evidence type="ECO:0000313" key="1">
    <source>
        <dbReference type="EMBL" id="AGI74815.1"/>
    </source>
</evidence>
<accession>M9RY42</accession>
<keyword evidence="1" id="KW-0614">Plasmid</keyword>
<geneLocation type="plasmid" evidence="1 2">
    <name>pOA238_118</name>
</geneLocation>
<organism evidence="1 2">
    <name type="scientific">Octadecabacter arcticus 238</name>
    <dbReference type="NCBI Taxonomy" id="391616"/>
    <lineage>
        <taxon>Bacteria</taxon>
        <taxon>Pseudomonadati</taxon>
        <taxon>Pseudomonadota</taxon>
        <taxon>Alphaproteobacteria</taxon>
        <taxon>Rhodobacterales</taxon>
        <taxon>Roseobacteraceae</taxon>
        <taxon>Octadecabacter</taxon>
    </lineage>
</organism>
<evidence type="ECO:0000313" key="2">
    <source>
        <dbReference type="Proteomes" id="UP000004688"/>
    </source>
</evidence>
<sequence>MTNTFNPLDFGFDKLDLQHGSLRFYEYCSGDFCDGKVNPHRINVYLTQDGDFVTVWDGLFDTAFVSQAFHDLIGKVGLGDVDFFTTYHTPLFRGHIETQDEAKIILKALRFDRLRPSIIRIDEDNRICCDSL</sequence>
<proteinExistence type="predicted"/>
<dbReference type="OrthoDB" id="7872010at2"/>
<keyword evidence="2" id="KW-1185">Reference proteome</keyword>
<protein>
    <submittedName>
        <fullName evidence="1">Uncharacterized protein</fullName>
    </submittedName>
</protein>
<reference evidence="1 2" key="1">
    <citation type="journal article" date="2013" name="PLoS ONE">
        <title>Poles Apart: Arctic and Antarctic Octadecabacter strains Share High Genome Plasticity and a New Type of Xanthorhodopsin.</title>
        <authorList>
            <person name="Vollmers J."/>
            <person name="Voget S."/>
            <person name="Dietrich S."/>
            <person name="Gollnow K."/>
            <person name="Smits M."/>
            <person name="Meyer K."/>
            <person name="Brinkhoff T."/>
            <person name="Simon M."/>
            <person name="Daniel R."/>
        </authorList>
    </citation>
    <scope>NUCLEOTIDE SEQUENCE [LARGE SCALE GENOMIC DNA]</scope>
    <source>
        <strain evidence="1 2">238</strain>
        <plasmid evidence="2">Plasmid pOA238_118</plasmid>
    </source>
</reference>
<dbReference type="AlphaFoldDB" id="M9RY42"/>
<dbReference type="KEGG" id="oar:OA238_118p1200"/>
<name>M9RY42_9RHOB</name>
<dbReference type="RefSeq" id="WP_015497718.1">
    <property type="nucleotide sequence ID" value="NC_020909.1"/>
</dbReference>
<dbReference type="Proteomes" id="UP000004688">
    <property type="component" value="Plasmid pOA238_118"/>
</dbReference>